<feature type="transmembrane region" description="Helical" evidence="1">
    <location>
        <begin position="51"/>
        <end position="70"/>
    </location>
</feature>
<name>A0ABD5SQ03_9EURY</name>
<protein>
    <submittedName>
        <fullName evidence="2">Uncharacterized protein</fullName>
    </submittedName>
</protein>
<dbReference type="Proteomes" id="UP001596383">
    <property type="component" value="Unassembled WGS sequence"/>
</dbReference>
<evidence type="ECO:0000313" key="2">
    <source>
        <dbReference type="EMBL" id="MFC6765687.1"/>
    </source>
</evidence>
<sequence length="77" mass="8663">MSASRSDEPPEEMVDTENVGGLEEILPPQLMPIWSRVQLIQDFRDTHGKTYISIMEAIVAIGLTAGYLYWLTLYFGG</sequence>
<proteinExistence type="predicted"/>
<reference evidence="2 3" key="1">
    <citation type="journal article" date="2019" name="Int. J. Syst. Evol. Microbiol.">
        <title>The Global Catalogue of Microorganisms (GCM) 10K type strain sequencing project: providing services to taxonomists for standard genome sequencing and annotation.</title>
        <authorList>
            <consortium name="The Broad Institute Genomics Platform"/>
            <consortium name="The Broad Institute Genome Sequencing Center for Infectious Disease"/>
            <person name="Wu L."/>
            <person name="Ma J."/>
        </authorList>
    </citation>
    <scope>NUCLEOTIDE SEQUENCE [LARGE SCALE GENOMIC DNA]</scope>
    <source>
        <strain evidence="2 3">LMG 29247</strain>
    </source>
</reference>
<evidence type="ECO:0000256" key="1">
    <source>
        <dbReference type="SAM" id="Phobius"/>
    </source>
</evidence>
<keyword evidence="3" id="KW-1185">Reference proteome</keyword>
<evidence type="ECO:0000313" key="3">
    <source>
        <dbReference type="Proteomes" id="UP001596383"/>
    </source>
</evidence>
<dbReference type="RefSeq" id="WP_273738704.1">
    <property type="nucleotide sequence ID" value="NZ_JAQIVI010000177.1"/>
</dbReference>
<gene>
    <name evidence="2" type="ORF">ACFQE6_12010</name>
</gene>
<keyword evidence="1" id="KW-1133">Transmembrane helix</keyword>
<keyword evidence="1" id="KW-0472">Membrane</keyword>
<accession>A0ABD5SQ03</accession>
<comment type="caution">
    <text evidence="2">The sequence shown here is derived from an EMBL/GenBank/DDBJ whole genome shotgun (WGS) entry which is preliminary data.</text>
</comment>
<organism evidence="2 3">
    <name type="scientific">Natrinema soli</name>
    <dbReference type="NCBI Taxonomy" id="1930624"/>
    <lineage>
        <taxon>Archaea</taxon>
        <taxon>Methanobacteriati</taxon>
        <taxon>Methanobacteriota</taxon>
        <taxon>Stenosarchaea group</taxon>
        <taxon>Halobacteria</taxon>
        <taxon>Halobacteriales</taxon>
        <taxon>Natrialbaceae</taxon>
        <taxon>Natrinema</taxon>
    </lineage>
</organism>
<dbReference type="AlphaFoldDB" id="A0ABD5SQ03"/>
<keyword evidence="1" id="KW-0812">Transmembrane</keyword>
<dbReference type="EMBL" id="JBHSWV010000177">
    <property type="protein sequence ID" value="MFC6765687.1"/>
    <property type="molecule type" value="Genomic_DNA"/>
</dbReference>